<organism evidence="2 3">
    <name type="scientific">Eumeta variegata</name>
    <name type="common">Bagworm moth</name>
    <name type="synonym">Eumeta japonica</name>
    <dbReference type="NCBI Taxonomy" id="151549"/>
    <lineage>
        <taxon>Eukaryota</taxon>
        <taxon>Metazoa</taxon>
        <taxon>Ecdysozoa</taxon>
        <taxon>Arthropoda</taxon>
        <taxon>Hexapoda</taxon>
        <taxon>Insecta</taxon>
        <taxon>Pterygota</taxon>
        <taxon>Neoptera</taxon>
        <taxon>Endopterygota</taxon>
        <taxon>Lepidoptera</taxon>
        <taxon>Glossata</taxon>
        <taxon>Ditrysia</taxon>
        <taxon>Tineoidea</taxon>
        <taxon>Psychidae</taxon>
        <taxon>Oiketicinae</taxon>
        <taxon>Eumeta</taxon>
    </lineage>
</organism>
<sequence length="274" mass="30188">MIYRSQYSASAPRGGRRVRARVPHSHNAPIGCNSPRIMRCLYLAPAGFRHYVVSYPMGGSRAILTPARPRPCARAPRWHEEVTIWRNGRGNGVRGIGNSPFRSRAPGNYPLAPRGPFASTIPPPQALMLHPDSTLQKKCGLTKQFTCRLCVFLLGRNGRGSEREIDASPTERLGLSCLSVACSALSLALSAQVERDNESCFFASERHSRQTLFPRRLKRPRGRKNAVFFVGETVGAPPSSLMPLHAMCTCVTITLYCARRQIERFGDAAPAACL</sequence>
<feature type="region of interest" description="Disordered" evidence="1">
    <location>
        <begin position="1"/>
        <end position="20"/>
    </location>
</feature>
<comment type="caution">
    <text evidence="2">The sequence shown here is derived from an EMBL/GenBank/DDBJ whole genome shotgun (WGS) entry which is preliminary data.</text>
</comment>
<dbReference type="AlphaFoldDB" id="A0A4C1XTU6"/>
<evidence type="ECO:0000313" key="2">
    <source>
        <dbReference type="EMBL" id="GBP65605.1"/>
    </source>
</evidence>
<accession>A0A4C1XTU6</accession>
<dbReference type="Proteomes" id="UP000299102">
    <property type="component" value="Unassembled WGS sequence"/>
</dbReference>
<protein>
    <submittedName>
        <fullName evidence="2">Uncharacterized protein</fullName>
    </submittedName>
</protein>
<evidence type="ECO:0000256" key="1">
    <source>
        <dbReference type="SAM" id="MobiDB-lite"/>
    </source>
</evidence>
<keyword evidence="3" id="KW-1185">Reference proteome</keyword>
<reference evidence="2 3" key="1">
    <citation type="journal article" date="2019" name="Commun. Biol.">
        <title>The bagworm genome reveals a unique fibroin gene that provides high tensile strength.</title>
        <authorList>
            <person name="Kono N."/>
            <person name="Nakamura H."/>
            <person name="Ohtoshi R."/>
            <person name="Tomita M."/>
            <person name="Numata K."/>
            <person name="Arakawa K."/>
        </authorList>
    </citation>
    <scope>NUCLEOTIDE SEQUENCE [LARGE SCALE GENOMIC DNA]</scope>
</reference>
<proteinExistence type="predicted"/>
<evidence type="ECO:0000313" key="3">
    <source>
        <dbReference type="Proteomes" id="UP000299102"/>
    </source>
</evidence>
<name>A0A4C1XTU6_EUMVA</name>
<gene>
    <name evidence="2" type="ORF">EVAR_46132_1</name>
</gene>
<dbReference type="EMBL" id="BGZK01000933">
    <property type="protein sequence ID" value="GBP65605.1"/>
    <property type="molecule type" value="Genomic_DNA"/>
</dbReference>